<evidence type="ECO:0000313" key="9">
    <source>
        <dbReference type="Proteomes" id="UP000029052"/>
    </source>
</evidence>
<keyword evidence="3 6" id="KW-0812">Transmembrane</keyword>
<dbReference type="Proteomes" id="UP000029052">
    <property type="component" value="Unassembled WGS sequence"/>
</dbReference>
<dbReference type="Gene3D" id="1.20.1720.10">
    <property type="entry name" value="Multidrug resistance protein D"/>
    <property type="match status" value="1"/>
</dbReference>
<accession>A0A087BCX1</accession>
<dbReference type="eggNOG" id="COG2814">
    <property type="taxonomic scope" value="Bacteria"/>
</dbReference>
<sequence length="266" mass="27670">MLVSFRFWLVLVARVLQGVGSGIATPLMMNIILEQSPRAKIGKLMGVGSLVITVAPAIGPTVGGAVAAAFPWRWVFAIVAVIILAISLPLGLKNIRQTRPVEAAELNGLQFVMVVVALAGLLFGVNQLGVGVCSVGIALLFVFSAHLTPFTLAAFFFLFGVGYALCISNIMTSGMAGIPGPFIPDGNAVFNTVMPFGGAAGMTLFSTIMAVAQAGHGSLGQPSFVAASTRGGTWIFGCMLIVFLIAFACLCAAFRMRADRAAKQAE</sequence>
<dbReference type="InterPro" id="IPR036259">
    <property type="entry name" value="MFS_trans_sf"/>
</dbReference>
<dbReference type="AlphaFoldDB" id="A0A087BCX1"/>
<keyword evidence="5 6" id="KW-0472">Membrane</keyword>
<reference evidence="8 9" key="1">
    <citation type="submission" date="2014-03" db="EMBL/GenBank/DDBJ databases">
        <title>Genomics of Bifidobacteria.</title>
        <authorList>
            <person name="Ventura M."/>
            <person name="Milani C."/>
            <person name="Lugli G.A."/>
        </authorList>
    </citation>
    <scope>NUCLEOTIDE SEQUENCE [LARGE SCALE GENOMIC DNA]</scope>
    <source>
        <strain evidence="8 9">LMG 11591</strain>
    </source>
</reference>
<dbReference type="GO" id="GO:0005886">
    <property type="term" value="C:plasma membrane"/>
    <property type="evidence" value="ECO:0007669"/>
    <property type="project" value="UniProtKB-SubCell"/>
</dbReference>
<feature type="transmembrane region" description="Helical" evidence="6">
    <location>
        <begin position="111"/>
        <end position="144"/>
    </location>
</feature>
<gene>
    <name evidence="8" type="ORF">BMAGN_0749</name>
</gene>
<feature type="transmembrane region" description="Helical" evidence="6">
    <location>
        <begin position="44"/>
        <end position="66"/>
    </location>
</feature>
<feature type="transmembrane region" description="Helical" evidence="6">
    <location>
        <begin position="234"/>
        <end position="254"/>
    </location>
</feature>
<keyword evidence="9" id="KW-1185">Reference proteome</keyword>
<dbReference type="PROSITE" id="PS50850">
    <property type="entry name" value="MFS"/>
    <property type="match status" value="1"/>
</dbReference>
<evidence type="ECO:0000256" key="1">
    <source>
        <dbReference type="ARBA" id="ARBA00004651"/>
    </source>
</evidence>
<protein>
    <submittedName>
        <fullName evidence="8">Putative MFS drug:H+ antiporter</fullName>
    </submittedName>
</protein>
<feature type="transmembrane region" description="Helical" evidence="6">
    <location>
        <begin position="72"/>
        <end position="90"/>
    </location>
</feature>
<comment type="caution">
    <text evidence="8">The sequence shown here is derived from an EMBL/GenBank/DDBJ whole genome shotgun (WGS) entry which is preliminary data.</text>
</comment>
<feature type="transmembrane region" description="Helical" evidence="6">
    <location>
        <begin position="150"/>
        <end position="172"/>
    </location>
</feature>
<comment type="subcellular location">
    <subcellularLocation>
        <location evidence="1">Cell membrane</location>
        <topology evidence="1">Multi-pass membrane protein</topology>
    </subcellularLocation>
</comment>
<evidence type="ECO:0000259" key="7">
    <source>
        <dbReference type="PROSITE" id="PS50850"/>
    </source>
</evidence>
<evidence type="ECO:0000256" key="6">
    <source>
        <dbReference type="SAM" id="Phobius"/>
    </source>
</evidence>
<feature type="domain" description="Major facilitator superfamily (MFS) profile" evidence="7">
    <location>
        <begin position="1"/>
        <end position="266"/>
    </location>
</feature>
<dbReference type="SUPFAM" id="SSF103473">
    <property type="entry name" value="MFS general substrate transporter"/>
    <property type="match status" value="1"/>
</dbReference>
<dbReference type="PANTHER" id="PTHR42718">
    <property type="entry name" value="MAJOR FACILITATOR SUPERFAMILY MULTIDRUG TRANSPORTER MFSC"/>
    <property type="match status" value="1"/>
</dbReference>
<feature type="transmembrane region" description="Helical" evidence="6">
    <location>
        <begin position="193"/>
        <end position="214"/>
    </location>
</feature>
<dbReference type="PANTHER" id="PTHR42718:SF9">
    <property type="entry name" value="MAJOR FACILITATOR SUPERFAMILY MULTIDRUG TRANSPORTER MFSC"/>
    <property type="match status" value="1"/>
</dbReference>
<evidence type="ECO:0000313" key="8">
    <source>
        <dbReference type="EMBL" id="KFI68871.1"/>
    </source>
</evidence>
<name>A0A087BCX1_9BIFI</name>
<evidence type="ECO:0000256" key="4">
    <source>
        <dbReference type="ARBA" id="ARBA00022989"/>
    </source>
</evidence>
<feature type="transmembrane region" description="Helical" evidence="6">
    <location>
        <begin position="6"/>
        <end position="32"/>
    </location>
</feature>
<organism evidence="8 9">
    <name type="scientific">Bifidobacterium magnum</name>
    <dbReference type="NCBI Taxonomy" id="1692"/>
    <lineage>
        <taxon>Bacteria</taxon>
        <taxon>Bacillati</taxon>
        <taxon>Actinomycetota</taxon>
        <taxon>Actinomycetes</taxon>
        <taxon>Bifidobacteriales</taxon>
        <taxon>Bifidobacteriaceae</taxon>
        <taxon>Bifidobacterium</taxon>
    </lineage>
</organism>
<keyword evidence="4 6" id="KW-1133">Transmembrane helix</keyword>
<evidence type="ECO:0000256" key="2">
    <source>
        <dbReference type="ARBA" id="ARBA00022448"/>
    </source>
</evidence>
<dbReference type="GO" id="GO:0022857">
    <property type="term" value="F:transmembrane transporter activity"/>
    <property type="evidence" value="ECO:0007669"/>
    <property type="project" value="InterPro"/>
</dbReference>
<dbReference type="EMBL" id="JGZB01000003">
    <property type="protein sequence ID" value="KFI68871.1"/>
    <property type="molecule type" value="Genomic_DNA"/>
</dbReference>
<evidence type="ECO:0000256" key="3">
    <source>
        <dbReference type="ARBA" id="ARBA00022692"/>
    </source>
</evidence>
<proteinExistence type="predicted"/>
<keyword evidence="2" id="KW-0813">Transport</keyword>
<dbReference type="InterPro" id="IPR011701">
    <property type="entry name" value="MFS"/>
</dbReference>
<dbReference type="Pfam" id="PF07690">
    <property type="entry name" value="MFS_1"/>
    <property type="match status" value="1"/>
</dbReference>
<dbReference type="InterPro" id="IPR020846">
    <property type="entry name" value="MFS_dom"/>
</dbReference>
<dbReference type="STRING" id="1692.BMAGN_0749"/>
<evidence type="ECO:0000256" key="5">
    <source>
        <dbReference type="ARBA" id="ARBA00023136"/>
    </source>
</evidence>